<dbReference type="EMBL" id="QMDX01000046">
    <property type="protein sequence ID" value="TSD08529.1"/>
    <property type="molecule type" value="Genomic_DNA"/>
</dbReference>
<keyword evidence="3" id="KW-1185">Reference proteome</keyword>
<reference evidence="2 3" key="1">
    <citation type="submission" date="2018-06" db="EMBL/GenBank/DDBJ databases">
        <title>Natronomonas sp. F16-60 a new haloarchaeon isolated from a solar saltern of Isla Cristina, Huelva, Spain.</title>
        <authorList>
            <person name="Duran-Viseras A."/>
            <person name="Sanchez-Porro C."/>
            <person name="Ventosa A."/>
        </authorList>
    </citation>
    <scope>NUCLEOTIDE SEQUENCE [LARGE SCALE GENOMIC DNA]</scope>
    <source>
        <strain evidence="2 3">F16-60</strain>
    </source>
</reference>
<keyword evidence="1" id="KW-1133">Transmembrane helix</keyword>
<feature type="transmembrane region" description="Helical" evidence="1">
    <location>
        <begin position="12"/>
        <end position="40"/>
    </location>
</feature>
<evidence type="ECO:0000313" key="3">
    <source>
        <dbReference type="Proteomes" id="UP000319894"/>
    </source>
</evidence>
<keyword evidence="1" id="KW-0812">Transmembrane</keyword>
<evidence type="ECO:0000256" key="1">
    <source>
        <dbReference type="SAM" id="Phobius"/>
    </source>
</evidence>
<accession>A0A554MTR8</accession>
<organism evidence="2 3">
    <name type="scientific">Haloglomus irregulare</name>
    <dbReference type="NCBI Taxonomy" id="2234134"/>
    <lineage>
        <taxon>Archaea</taxon>
        <taxon>Methanobacteriati</taxon>
        <taxon>Methanobacteriota</taxon>
        <taxon>Stenosarchaea group</taxon>
        <taxon>Halobacteria</taxon>
        <taxon>Halobacteriales</taxon>
        <taxon>Natronomonadaceae</taxon>
        <taxon>Haloglomus</taxon>
    </lineage>
</organism>
<dbReference type="Pfam" id="PF24283">
    <property type="entry name" value="DUF7471"/>
    <property type="match status" value="1"/>
</dbReference>
<feature type="transmembrane region" description="Helical" evidence="1">
    <location>
        <begin position="47"/>
        <end position="73"/>
    </location>
</feature>
<comment type="caution">
    <text evidence="2">The sequence shown here is derived from an EMBL/GenBank/DDBJ whole genome shotgun (WGS) entry which is preliminary data.</text>
</comment>
<feature type="transmembrane region" description="Helical" evidence="1">
    <location>
        <begin position="79"/>
        <end position="99"/>
    </location>
</feature>
<name>A0A554MTR8_9EURY</name>
<gene>
    <name evidence="2" type="ORF">DP107_19515</name>
</gene>
<dbReference type="InterPro" id="IPR055894">
    <property type="entry name" value="DUF7471"/>
</dbReference>
<sequence>MATIPLHAVPDIGSATLLILVTIAAMGTALLLGVAFAALVRRRSRPYLLLVAAFTALFARSVVAGFSMFGMLSPTTHHFFEHGMDVLLIALVVAAVYYARTVSHEGSAV</sequence>
<dbReference type="AlphaFoldDB" id="A0A554MTR8"/>
<dbReference type="InParanoid" id="A0A554MTR8"/>
<evidence type="ECO:0000313" key="2">
    <source>
        <dbReference type="EMBL" id="TSD08529.1"/>
    </source>
</evidence>
<protein>
    <submittedName>
        <fullName evidence="2">Uncharacterized protein</fullName>
    </submittedName>
</protein>
<proteinExistence type="predicted"/>
<dbReference type="RefSeq" id="WP_144263755.1">
    <property type="nucleotide sequence ID" value="NZ_QMDX01000046.1"/>
</dbReference>
<dbReference type="Proteomes" id="UP000319894">
    <property type="component" value="Unassembled WGS sequence"/>
</dbReference>
<keyword evidence="1" id="KW-0472">Membrane</keyword>